<dbReference type="EMBL" id="JAIWYP010000007">
    <property type="protein sequence ID" value="KAH3798652.1"/>
    <property type="molecule type" value="Genomic_DNA"/>
</dbReference>
<organism evidence="3 4">
    <name type="scientific">Dreissena polymorpha</name>
    <name type="common">Zebra mussel</name>
    <name type="synonym">Mytilus polymorpha</name>
    <dbReference type="NCBI Taxonomy" id="45954"/>
    <lineage>
        <taxon>Eukaryota</taxon>
        <taxon>Metazoa</taxon>
        <taxon>Spiralia</taxon>
        <taxon>Lophotrochozoa</taxon>
        <taxon>Mollusca</taxon>
        <taxon>Bivalvia</taxon>
        <taxon>Autobranchia</taxon>
        <taxon>Heteroconchia</taxon>
        <taxon>Euheterodonta</taxon>
        <taxon>Imparidentia</taxon>
        <taxon>Neoheterodontei</taxon>
        <taxon>Myida</taxon>
        <taxon>Dreissenoidea</taxon>
        <taxon>Dreissenidae</taxon>
        <taxon>Dreissena</taxon>
    </lineage>
</organism>
<sequence>MTSLRDKVVLITGSGDVTGIGYATALHMCQFQPRLVITGRDQDKLNDVARRLTENGLAQDRILPVVCDLTKEDELNTLVQTTIDSNGLLDVLVNNAAVTSYTSTLEATMEEFDHVMATNVRSPFLLTKLCLPHLIKTKGCVVNVSSISGPMAYSGEVAYGMSKASLDQFTRILANEVAEYGVRVNSVNPGVVRTNIQVKGGMSEERYAQYAERQKSTHQLGRMGEPDEVAKAITFLASDQASFTTGQLLFVDGGRHIHYLVFLFGFVQGRGTTCCTDGWLAFEGSCYTFGRDISSFTVAEQYCRQHGGHLIHVDNAHENNFIKDRLRDLKSGNYWTGLTDEDIEGEWIWFDTDSNATFLNFYAGYGHNINLDCAIFNYGVDFSWTDNDCSTANAKPACERSSETCSCESSSANMIVG</sequence>
<dbReference type="InterPro" id="IPR016186">
    <property type="entry name" value="C-type_lectin-like/link_sf"/>
</dbReference>
<keyword evidence="1" id="KW-0560">Oxidoreductase</keyword>
<dbReference type="Gene3D" id="3.10.100.10">
    <property type="entry name" value="Mannose-Binding Protein A, subunit A"/>
    <property type="match status" value="1"/>
</dbReference>
<dbReference type="Gene3D" id="3.40.50.720">
    <property type="entry name" value="NAD(P)-binding Rossmann-like Domain"/>
    <property type="match status" value="1"/>
</dbReference>
<dbReference type="SMART" id="SM00822">
    <property type="entry name" value="PKS_KR"/>
    <property type="match status" value="1"/>
</dbReference>
<dbReference type="PANTHER" id="PTHR43975:SF2">
    <property type="entry name" value="EG:BACR7A4.14 PROTEIN-RELATED"/>
    <property type="match status" value="1"/>
</dbReference>
<dbReference type="Pfam" id="PF13561">
    <property type="entry name" value="adh_short_C2"/>
    <property type="match status" value="1"/>
</dbReference>
<dbReference type="InterPro" id="IPR001304">
    <property type="entry name" value="C-type_lectin-like"/>
</dbReference>
<accession>A0A9D4J861</accession>
<evidence type="ECO:0000313" key="4">
    <source>
        <dbReference type="Proteomes" id="UP000828390"/>
    </source>
</evidence>
<dbReference type="Pfam" id="PF00059">
    <property type="entry name" value="Lectin_C"/>
    <property type="match status" value="1"/>
</dbReference>
<dbReference type="GO" id="GO:0006629">
    <property type="term" value="P:lipid metabolic process"/>
    <property type="evidence" value="ECO:0007669"/>
    <property type="project" value="UniProtKB-ARBA"/>
</dbReference>
<gene>
    <name evidence="3" type="ORF">DPMN_152254</name>
</gene>
<dbReference type="FunFam" id="3.40.50.720:FF:000084">
    <property type="entry name" value="Short-chain dehydrogenase reductase"/>
    <property type="match status" value="1"/>
</dbReference>
<dbReference type="SUPFAM" id="SSF56436">
    <property type="entry name" value="C-type lectin-like"/>
    <property type="match status" value="1"/>
</dbReference>
<dbReference type="InterPro" id="IPR016187">
    <property type="entry name" value="CTDL_fold"/>
</dbReference>
<dbReference type="PANTHER" id="PTHR43975">
    <property type="entry name" value="ZGC:101858"/>
    <property type="match status" value="1"/>
</dbReference>
<evidence type="ECO:0000259" key="2">
    <source>
        <dbReference type="PROSITE" id="PS50041"/>
    </source>
</evidence>
<dbReference type="SMART" id="SM00034">
    <property type="entry name" value="CLECT"/>
    <property type="match status" value="1"/>
</dbReference>
<proteinExistence type="predicted"/>
<dbReference type="Proteomes" id="UP000828390">
    <property type="component" value="Unassembled WGS sequence"/>
</dbReference>
<reference evidence="3" key="1">
    <citation type="journal article" date="2019" name="bioRxiv">
        <title>The Genome of the Zebra Mussel, Dreissena polymorpha: A Resource for Invasive Species Research.</title>
        <authorList>
            <person name="McCartney M.A."/>
            <person name="Auch B."/>
            <person name="Kono T."/>
            <person name="Mallez S."/>
            <person name="Zhang Y."/>
            <person name="Obille A."/>
            <person name="Becker A."/>
            <person name="Abrahante J.E."/>
            <person name="Garbe J."/>
            <person name="Badalamenti J.P."/>
            <person name="Herman A."/>
            <person name="Mangelson H."/>
            <person name="Liachko I."/>
            <person name="Sullivan S."/>
            <person name="Sone E.D."/>
            <person name="Koren S."/>
            <person name="Silverstein K.A.T."/>
            <person name="Beckman K.B."/>
            <person name="Gohl D.M."/>
        </authorList>
    </citation>
    <scope>NUCLEOTIDE SEQUENCE</scope>
    <source>
        <strain evidence="3">Duluth1</strain>
        <tissue evidence="3">Whole animal</tissue>
    </source>
</reference>
<protein>
    <recommendedName>
        <fullName evidence="2">C-type lectin domain-containing protein</fullName>
    </recommendedName>
</protein>
<dbReference type="GO" id="GO:0016491">
    <property type="term" value="F:oxidoreductase activity"/>
    <property type="evidence" value="ECO:0007669"/>
    <property type="project" value="UniProtKB-KW"/>
</dbReference>
<name>A0A9D4J861_DREPO</name>
<dbReference type="PROSITE" id="PS50041">
    <property type="entry name" value="C_TYPE_LECTIN_2"/>
    <property type="match status" value="1"/>
</dbReference>
<dbReference type="PRINTS" id="PR00080">
    <property type="entry name" value="SDRFAMILY"/>
</dbReference>
<dbReference type="AlphaFoldDB" id="A0A9D4J861"/>
<dbReference type="InterPro" id="IPR036291">
    <property type="entry name" value="NAD(P)-bd_dom_sf"/>
</dbReference>
<evidence type="ECO:0000256" key="1">
    <source>
        <dbReference type="ARBA" id="ARBA00023002"/>
    </source>
</evidence>
<dbReference type="PROSITE" id="PS00061">
    <property type="entry name" value="ADH_SHORT"/>
    <property type="match status" value="1"/>
</dbReference>
<dbReference type="InterPro" id="IPR002347">
    <property type="entry name" value="SDR_fam"/>
</dbReference>
<dbReference type="InterPro" id="IPR020904">
    <property type="entry name" value="Sc_DH/Rdtase_CS"/>
</dbReference>
<reference evidence="3" key="2">
    <citation type="submission" date="2020-11" db="EMBL/GenBank/DDBJ databases">
        <authorList>
            <person name="McCartney M.A."/>
            <person name="Auch B."/>
            <person name="Kono T."/>
            <person name="Mallez S."/>
            <person name="Becker A."/>
            <person name="Gohl D.M."/>
            <person name="Silverstein K.A.T."/>
            <person name="Koren S."/>
            <person name="Bechman K.B."/>
            <person name="Herman A."/>
            <person name="Abrahante J.E."/>
            <person name="Garbe J."/>
        </authorList>
    </citation>
    <scope>NUCLEOTIDE SEQUENCE</scope>
    <source>
        <strain evidence="3">Duluth1</strain>
        <tissue evidence="3">Whole animal</tissue>
    </source>
</reference>
<comment type="caution">
    <text evidence="3">The sequence shown here is derived from an EMBL/GenBank/DDBJ whole genome shotgun (WGS) entry which is preliminary data.</text>
</comment>
<dbReference type="CDD" id="cd00037">
    <property type="entry name" value="CLECT"/>
    <property type="match status" value="1"/>
</dbReference>
<feature type="domain" description="C-type lectin" evidence="2">
    <location>
        <begin position="282"/>
        <end position="390"/>
    </location>
</feature>
<evidence type="ECO:0000313" key="3">
    <source>
        <dbReference type="EMBL" id="KAH3798652.1"/>
    </source>
</evidence>
<dbReference type="SUPFAM" id="SSF51735">
    <property type="entry name" value="NAD(P)-binding Rossmann-fold domains"/>
    <property type="match status" value="1"/>
</dbReference>
<dbReference type="InterPro" id="IPR057326">
    <property type="entry name" value="KR_dom"/>
</dbReference>
<dbReference type="PRINTS" id="PR00081">
    <property type="entry name" value="GDHRDH"/>
</dbReference>
<keyword evidence="4" id="KW-1185">Reference proteome</keyword>